<proteinExistence type="predicted"/>
<evidence type="ECO:0000313" key="2">
    <source>
        <dbReference type="Proteomes" id="UP001596548"/>
    </source>
</evidence>
<dbReference type="SUPFAM" id="SSF50249">
    <property type="entry name" value="Nucleic acid-binding proteins"/>
    <property type="match status" value="1"/>
</dbReference>
<protein>
    <submittedName>
        <fullName evidence="1">Cold-shock protein</fullName>
    </submittedName>
</protein>
<dbReference type="Proteomes" id="UP001596548">
    <property type="component" value="Unassembled WGS sequence"/>
</dbReference>
<gene>
    <name evidence="1" type="ORF">ACFQS1_13915</name>
</gene>
<accession>A0ABW2HRF6</accession>
<organism evidence="1 2">
    <name type="scientific">Paractinoplanes rhizophilus</name>
    <dbReference type="NCBI Taxonomy" id="1416877"/>
    <lineage>
        <taxon>Bacteria</taxon>
        <taxon>Bacillati</taxon>
        <taxon>Actinomycetota</taxon>
        <taxon>Actinomycetes</taxon>
        <taxon>Micromonosporales</taxon>
        <taxon>Micromonosporaceae</taxon>
        <taxon>Paractinoplanes</taxon>
    </lineage>
</organism>
<keyword evidence="2" id="KW-1185">Reference proteome</keyword>
<name>A0ABW2HRF6_9ACTN</name>
<dbReference type="InterPro" id="IPR012340">
    <property type="entry name" value="NA-bd_OB-fold"/>
</dbReference>
<reference evidence="2" key="1">
    <citation type="journal article" date="2019" name="Int. J. Syst. Evol. Microbiol.">
        <title>The Global Catalogue of Microorganisms (GCM) 10K type strain sequencing project: providing services to taxonomists for standard genome sequencing and annotation.</title>
        <authorList>
            <consortium name="The Broad Institute Genomics Platform"/>
            <consortium name="The Broad Institute Genome Sequencing Center for Infectious Disease"/>
            <person name="Wu L."/>
            <person name="Ma J."/>
        </authorList>
    </citation>
    <scope>NUCLEOTIDE SEQUENCE [LARGE SCALE GENOMIC DNA]</scope>
    <source>
        <strain evidence="2">XZYJT-10</strain>
    </source>
</reference>
<evidence type="ECO:0000313" key="1">
    <source>
        <dbReference type="EMBL" id="MFC7275085.1"/>
    </source>
</evidence>
<sequence length="65" mass="6913">MQGTIATFDPRTRAGTLLLDDGTELAFDADAFQRSGLRLLRLGQRVVVEAEATGLISRLAIPGIG</sequence>
<dbReference type="EMBL" id="JBHTBJ010000008">
    <property type="protein sequence ID" value="MFC7275085.1"/>
    <property type="molecule type" value="Genomic_DNA"/>
</dbReference>
<comment type="caution">
    <text evidence="1">The sequence shown here is derived from an EMBL/GenBank/DDBJ whole genome shotgun (WGS) entry which is preliminary data.</text>
</comment>
<dbReference type="RefSeq" id="WP_378967815.1">
    <property type="nucleotide sequence ID" value="NZ_JBHTBJ010000008.1"/>
</dbReference>